<evidence type="ECO:0000313" key="1">
    <source>
        <dbReference type="EMBL" id="EDY62305.1"/>
    </source>
</evidence>
<reference evidence="2" key="1">
    <citation type="submission" date="2008-02" db="EMBL/GenBank/DDBJ databases">
        <authorList>
            <consortium name="The Broad Institute Genome Sequencing Platform"/>
            <person name="Fischbach M."/>
            <person name="Ward D."/>
            <person name="Young S."/>
            <person name="Jaffe D."/>
            <person name="Gnerre S."/>
            <person name="Berlin A."/>
            <person name="Heiman D."/>
            <person name="Hepburn T."/>
            <person name="Sykes S."/>
            <person name="Alvarado L."/>
            <person name="Kodira C.D."/>
            <person name="Straight P."/>
            <person name="Clardy J."/>
            <person name="Hung D."/>
            <person name="Kolter R."/>
            <person name="Mekalanos J."/>
            <person name="Walker S."/>
            <person name="Walsh C.T."/>
            <person name="Lander E."/>
            <person name="Galagan J."/>
            <person name="Nusbaum C."/>
            <person name="Birren B."/>
        </authorList>
    </citation>
    <scope>NUCLEOTIDE SEQUENCE [LARGE SCALE GENOMIC DNA]</scope>
    <source>
        <strain evidence="2">ATCC 25486 / DSM 40338 / CBS 914.69 / JCM 4507 / NBRC 13074 / NRRL 2958 / 5647</strain>
    </source>
</reference>
<reference evidence="2" key="2">
    <citation type="submission" date="2009-10" db="EMBL/GenBank/DDBJ databases">
        <title>The genome sequence of Streptomyces pristinaespiralis strain ATCC 25486.</title>
        <authorList>
            <consortium name="The Broad Institute Genome Sequencing Platform"/>
            <consortium name="Broad Institute Microbial Sequencing Center"/>
            <person name="Fischbach M."/>
            <person name="Godfrey P."/>
            <person name="Ward D."/>
            <person name="Young S."/>
            <person name="Zeng Q."/>
            <person name="Koehrsen M."/>
            <person name="Alvarado L."/>
            <person name="Berlin A.M."/>
            <person name="Bochicchio J."/>
            <person name="Borenstein D."/>
            <person name="Chapman S.B."/>
            <person name="Chen Z."/>
            <person name="Engels R."/>
            <person name="Freedman E."/>
            <person name="Gellesch M."/>
            <person name="Goldberg J."/>
            <person name="Griggs A."/>
            <person name="Gujja S."/>
            <person name="Heilman E.R."/>
            <person name="Heiman D.I."/>
            <person name="Hepburn T.A."/>
            <person name="Howarth C."/>
            <person name="Jen D."/>
            <person name="Larson L."/>
            <person name="Lewis B."/>
            <person name="Mehta T."/>
            <person name="Park D."/>
            <person name="Pearson M."/>
            <person name="Richards J."/>
            <person name="Roberts A."/>
            <person name="Saif S."/>
            <person name="Shea T.D."/>
            <person name="Shenoy N."/>
            <person name="Sisk P."/>
            <person name="Stolte C."/>
            <person name="Sykes S.N."/>
            <person name="Thomson T."/>
            <person name="Walk T."/>
            <person name="White J."/>
            <person name="Yandava C."/>
            <person name="Straight P."/>
            <person name="Clardy J."/>
            <person name="Hung D."/>
            <person name="Kolter R."/>
            <person name="Mekalanos J."/>
            <person name="Walker S."/>
            <person name="Walsh C.T."/>
            <person name="Wieland-Brown L.C."/>
            <person name="Haas B."/>
            <person name="Nusbaum C."/>
            <person name="Birren B."/>
        </authorList>
    </citation>
    <scope>NUCLEOTIDE SEQUENCE [LARGE SCALE GENOMIC DNA]</scope>
    <source>
        <strain evidence="2">ATCC 25486 / DSM 40338 / CBS 914.69 / JCM 4507 / NBRC 13074 / NRRL 2958 / 5647</strain>
    </source>
</reference>
<evidence type="ECO:0000313" key="2">
    <source>
        <dbReference type="Proteomes" id="UP000002805"/>
    </source>
</evidence>
<dbReference type="Proteomes" id="UP000002805">
    <property type="component" value="Chromosome"/>
</dbReference>
<gene>
    <name evidence="1" type="ORF">SSDG_00623</name>
</gene>
<proteinExistence type="predicted"/>
<sequence>MPEIAQTRRDGRSKRLSAGARCLGARFKRRHADACRVIKHEVIDAMSYFMYDVMGGTIDAPDPRTVRQVLDGLAQADDEHPDVSMSHESGWSLSAFASGLLLWENTGHDSVIPALMRAVGREEVLRLFGLLAAGDIAAIETLPWRR</sequence>
<keyword evidence="2" id="KW-1185">Reference proteome</keyword>
<dbReference type="HOGENOM" id="CLU_1776443_0_0_11"/>
<dbReference type="AlphaFoldDB" id="B5H644"/>
<dbReference type="eggNOG" id="ENOG502ZI9I">
    <property type="taxonomic scope" value="Bacteria"/>
</dbReference>
<name>B5H644_STRE2</name>
<dbReference type="EMBL" id="CM000950">
    <property type="protein sequence ID" value="EDY62305.1"/>
    <property type="molecule type" value="Genomic_DNA"/>
</dbReference>
<accession>B5H644</accession>
<organism evidence="1 2">
    <name type="scientific">Streptomyces pristinaespiralis (strain ATCC 25486 / DSM 40338 / CBS 914.69 / JCM 4507 / KCC S-0507 / NBRC 13074 / NRRL 2958 / 5647)</name>
    <dbReference type="NCBI Taxonomy" id="457429"/>
    <lineage>
        <taxon>Bacteria</taxon>
        <taxon>Bacillati</taxon>
        <taxon>Actinomycetota</taxon>
        <taxon>Actinomycetes</taxon>
        <taxon>Kitasatosporales</taxon>
        <taxon>Streptomycetaceae</taxon>
        <taxon>Streptomyces</taxon>
    </lineage>
</organism>
<protein>
    <submittedName>
        <fullName evidence="1">Uncharacterized protein</fullName>
    </submittedName>
</protein>